<dbReference type="InterPro" id="IPR011576">
    <property type="entry name" value="Pyridox_Oxase_N"/>
</dbReference>
<protein>
    <recommendedName>
        <fullName evidence="2">Pyridoxamine 5'-phosphate oxidase N-terminal domain-containing protein</fullName>
    </recommendedName>
</protein>
<proteinExistence type="predicted"/>
<feature type="domain" description="Pyridoxamine 5'-phosphate oxidase N-terminal" evidence="2">
    <location>
        <begin position="9"/>
        <end position="133"/>
    </location>
</feature>
<sequence>MGQFYDEIPETHIAWIKKQEMFFVATAPLSADGHVNVSPKGVRDSFHVESRSRVWYEDLSGSGIETISHLKENKRITIMFCALEGAARILRIWGTGRVFEFGTPEYEELIPSEKRMTGSRAAIVVDVHKVGTSCGYAVPIYTFKSHRSALLTWSEKMEKLDEDFAADPTACPHGPEALPVSPTSPGSAPYSAFFSFSSRSISDPSEHAGATTRAYAKRSMKWWWAGWNLRSIDGLPGLDTAHVVDAVPRMGEEAKRGLKAQGAAPEPPSDGTVVILGNRVSRAGRWEAALGRLTPASGEEAVRLVLACSLGMAIAAICLGVVGMGTC</sequence>
<dbReference type="Pfam" id="PF01243">
    <property type="entry name" value="PNPOx_N"/>
    <property type="match status" value="1"/>
</dbReference>
<dbReference type="AlphaFoldDB" id="A0A4Q9M6G0"/>
<organism evidence="3">
    <name type="scientific">Dichomitus squalens</name>
    <dbReference type="NCBI Taxonomy" id="114155"/>
    <lineage>
        <taxon>Eukaryota</taxon>
        <taxon>Fungi</taxon>
        <taxon>Dikarya</taxon>
        <taxon>Basidiomycota</taxon>
        <taxon>Agaricomycotina</taxon>
        <taxon>Agaricomycetes</taxon>
        <taxon>Polyporales</taxon>
        <taxon>Polyporaceae</taxon>
        <taxon>Dichomitus</taxon>
    </lineage>
</organism>
<dbReference type="PANTHER" id="PTHR39336">
    <property type="entry name" value="PYRIDOXAMINE PHOSPHATE OXIDASE FAMILY PROTEIN (AFU_ORTHOLOGUE AFUA_6G11440)"/>
    <property type="match status" value="1"/>
</dbReference>
<evidence type="ECO:0000259" key="2">
    <source>
        <dbReference type="Pfam" id="PF01243"/>
    </source>
</evidence>
<keyword evidence="1" id="KW-1133">Transmembrane helix</keyword>
<dbReference type="Gene3D" id="2.30.110.10">
    <property type="entry name" value="Electron Transport, Fmn-binding Protein, Chain A"/>
    <property type="match status" value="1"/>
</dbReference>
<reference evidence="3" key="1">
    <citation type="submission" date="2019-01" db="EMBL/GenBank/DDBJ databases">
        <title>Draft genome sequences of three monokaryotic isolates of the white-rot basidiomycete fungus Dichomitus squalens.</title>
        <authorList>
            <consortium name="DOE Joint Genome Institute"/>
            <person name="Lopez S.C."/>
            <person name="Andreopoulos B."/>
            <person name="Pangilinan J."/>
            <person name="Lipzen A."/>
            <person name="Riley R."/>
            <person name="Ahrendt S."/>
            <person name="Ng V."/>
            <person name="Barry K."/>
            <person name="Daum C."/>
            <person name="Grigoriev I.V."/>
            <person name="Hilden K.S."/>
            <person name="Makela M.R."/>
            <person name="de Vries R.P."/>
        </authorList>
    </citation>
    <scope>NUCLEOTIDE SEQUENCE [LARGE SCALE GENOMIC DNA]</scope>
    <source>
        <strain evidence="3">OM18370.1</strain>
    </source>
</reference>
<dbReference type="SUPFAM" id="SSF50475">
    <property type="entry name" value="FMN-binding split barrel"/>
    <property type="match status" value="1"/>
</dbReference>
<dbReference type="Proteomes" id="UP000292957">
    <property type="component" value="Unassembled WGS sequence"/>
</dbReference>
<keyword evidence="1" id="KW-0472">Membrane</keyword>
<accession>A0A4Q9M6G0</accession>
<keyword evidence="1" id="KW-0812">Transmembrane</keyword>
<dbReference type="EMBL" id="ML143569">
    <property type="protein sequence ID" value="TBU21887.1"/>
    <property type="molecule type" value="Genomic_DNA"/>
</dbReference>
<dbReference type="OrthoDB" id="539398at2759"/>
<feature type="transmembrane region" description="Helical" evidence="1">
    <location>
        <begin position="301"/>
        <end position="322"/>
    </location>
</feature>
<name>A0A4Q9M6G0_9APHY</name>
<evidence type="ECO:0000256" key="1">
    <source>
        <dbReference type="SAM" id="Phobius"/>
    </source>
</evidence>
<evidence type="ECO:0000313" key="3">
    <source>
        <dbReference type="EMBL" id="TBU21887.1"/>
    </source>
</evidence>
<dbReference type="PANTHER" id="PTHR39336:SF3">
    <property type="entry name" value="PYRIDOXAMINE PHOSPHATE OXIDASE"/>
    <property type="match status" value="1"/>
</dbReference>
<gene>
    <name evidence="3" type="ORF">BD311DRAFT_706403</name>
</gene>
<dbReference type="InterPro" id="IPR012349">
    <property type="entry name" value="Split_barrel_FMN-bd"/>
</dbReference>